<reference evidence="1" key="3">
    <citation type="journal article" date="2017" name="Nature">
        <title>Genome sequence of the progenitor of the wheat D genome Aegilops tauschii.</title>
        <authorList>
            <person name="Luo M.C."/>
            <person name="Gu Y.Q."/>
            <person name="Puiu D."/>
            <person name="Wang H."/>
            <person name="Twardziok S.O."/>
            <person name="Deal K.R."/>
            <person name="Huo N."/>
            <person name="Zhu T."/>
            <person name="Wang L."/>
            <person name="Wang Y."/>
            <person name="McGuire P.E."/>
            <person name="Liu S."/>
            <person name="Long H."/>
            <person name="Ramasamy R.K."/>
            <person name="Rodriguez J.C."/>
            <person name="Van S.L."/>
            <person name="Yuan L."/>
            <person name="Wang Z."/>
            <person name="Xia Z."/>
            <person name="Xiao L."/>
            <person name="Anderson O.D."/>
            <person name="Ouyang S."/>
            <person name="Liang Y."/>
            <person name="Zimin A.V."/>
            <person name="Pertea G."/>
            <person name="Qi P."/>
            <person name="Bennetzen J.L."/>
            <person name="Dai X."/>
            <person name="Dawson M.W."/>
            <person name="Muller H.G."/>
            <person name="Kugler K."/>
            <person name="Rivarola-Duarte L."/>
            <person name="Spannagl M."/>
            <person name="Mayer K.F.X."/>
            <person name="Lu F.H."/>
            <person name="Bevan M.W."/>
            <person name="Leroy P."/>
            <person name="Li P."/>
            <person name="You F.M."/>
            <person name="Sun Q."/>
            <person name="Liu Z."/>
            <person name="Lyons E."/>
            <person name="Wicker T."/>
            <person name="Salzberg S.L."/>
            <person name="Devos K.M."/>
            <person name="Dvorak J."/>
        </authorList>
    </citation>
    <scope>NUCLEOTIDE SEQUENCE [LARGE SCALE GENOMIC DNA]</scope>
    <source>
        <strain evidence="1">cv. AL8/78</strain>
    </source>
</reference>
<dbReference type="Gramene" id="AET5Gv20821200.1">
    <property type="protein sequence ID" value="AET5Gv20821200.1"/>
    <property type="gene ID" value="AET5Gv20821200"/>
</dbReference>
<dbReference type="EnsemblPlants" id="AET5Gv20821200.1">
    <property type="protein sequence ID" value="AET5Gv20821200.1"/>
    <property type="gene ID" value="AET5Gv20821200"/>
</dbReference>
<reference evidence="2" key="2">
    <citation type="journal article" date="2017" name="Nat. Plants">
        <title>The Aegilops tauschii genome reveals multiple impacts of transposons.</title>
        <authorList>
            <person name="Zhao G."/>
            <person name="Zou C."/>
            <person name="Li K."/>
            <person name="Wang K."/>
            <person name="Li T."/>
            <person name="Gao L."/>
            <person name="Zhang X."/>
            <person name="Wang H."/>
            <person name="Yang Z."/>
            <person name="Liu X."/>
            <person name="Jiang W."/>
            <person name="Mao L."/>
            <person name="Kong X."/>
            <person name="Jiao Y."/>
            <person name="Jia J."/>
        </authorList>
    </citation>
    <scope>NUCLEOTIDE SEQUENCE [LARGE SCALE GENOMIC DNA]</scope>
    <source>
        <strain evidence="2">cv. AL8/78</strain>
    </source>
</reference>
<reference evidence="1" key="4">
    <citation type="submission" date="2019-03" db="UniProtKB">
        <authorList>
            <consortium name="EnsemblPlants"/>
        </authorList>
    </citation>
    <scope>IDENTIFICATION</scope>
</reference>
<protein>
    <submittedName>
        <fullName evidence="1">Uncharacterized protein</fullName>
    </submittedName>
</protein>
<reference evidence="1" key="5">
    <citation type="journal article" date="2021" name="G3 (Bethesda)">
        <title>Aegilops tauschii genome assembly Aet v5.0 features greater sequence contiguity and improved annotation.</title>
        <authorList>
            <person name="Wang L."/>
            <person name="Zhu T."/>
            <person name="Rodriguez J.C."/>
            <person name="Deal K.R."/>
            <person name="Dubcovsky J."/>
            <person name="McGuire P.E."/>
            <person name="Lux T."/>
            <person name="Spannagl M."/>
            <person name="Mayer K.F.X."/>
            <person name="Baldrich P."/>
            <person name="Meyers B.C."/>
            <person name="Huo N."/>
            <person name="Gu Y.Q."/>
            <person name="Zhou H."/>
            <person name="Devos K.M."/>
            <person name="Bennetzen J.L."/>
            <person name="Unver T."/>
            <person name="Budak H."/>
            <person name="Gulick P.J."/>
            <person name="Galiba G."/>
            <person name="Kalapos B."/>
            <person name="Nelson D.R."/>
            <person name="Li P."/>
            <person name="You F.M."/>
            <person name="Luo M.C."/>
            <person name="Dvorak J."/>
        </authorList>
    </citation>
    <scope>NUCLEOTIDE SEQUENCE [LARGE SCALE GENOMIC DNA]</scope>
    <source>
        <strain evidence="1">cv. AL8/78</strain>
    </source>
</reference>
<reference evidence="2" key="1">
    <citation type="journal article" date="2014" name="Science">
        <title>Ancient hybridizations among the ancestral genomes of bread wheat.</title>
        <authorList>
            <consortium name="International Wheat Genome Sequencing Consortium,"/>
            <person name="Marcussen T."/>
            <person name="Sandve S.R."/>
            <person name="Heier L."/>
            <person name="Spannagl M."/>
            <person name="Pfeifer M."/>
            <person name="Jakobsen K.S."/>
            <person name="Wulff B.B."/>
            <person name="Steuernagel B."/>
            <person name="Mayer K.F."/>
            <person name="Olsen O.A."/>
        </authorList>
    </citation>
    <scope>NUCLEOTIDE SEQUENCE [LARGE SCALE GENOMIC DNA]</scope>
    <source>
        <strain evidence="2">cv. AL8/78</strain>
    </source>
</reference>
<evidence type="ECO:0000313" key="1">
    <source>
        <dbReference type="EnsemblPlants" id="AET5Gv20821200.1"/>
    </source>
</evidence>
<evidence type="ECO:0000313" key="2">
    <source>
        <dbReference type="Proteomes" id="UP000015105"/>
    </source>
</evidence>
<proteinExistence type="predicted"/>
<organism evidence="1 2">
    <name type="scientific">Aegilops tauschii subsp. strangulata</name>
    <name type="common">Goatgrass</name>
    <dbReference type="NCBI Taxonomy" id="200361"/>
    <lineage>
        <taxon>Eukaryota</taxon>
        <taxon>Viridiplantae</taxon>
        <taxon>Streptophyta</taxon>
        <taxon>Embryophyta</taxon>
        <taxon>Tracheophyta</taxon>
        <taxon>Spermatophyta</taxon>
        <taxon>Magnoliopsida</taxon>
        <taxon>Liliopsida</taxon>
        <taxon>Poales</taxon>
        <taxon>Poaceae</taxon>
        <taxon>BOP clade</taxon>
        <taxon>Pooideae</taxon>
        <taxon>Triticodae</taxon>
        <taxon>Triticeae</taxon>
        <taxon>Triticinae</taxon>
        <taxon>Aegilops</taxon>
    </lineage>
</organism>
<keyword evidence="2" id="KW-1185">Reference proteome</keyword>
<accession>A0A453LKT9</accession>
<name>A0A453LKT9_AEGTS</name>
<sequence>PVQALCFLASYSFQSFDIISFLHLYMLLQYIEDVKAGNIKFHYCTINKRIGAGPSDLRSFDIDNHLAV</sequence>
<dbReference type="AlphaFoldDB" id="A0A453LKT9"/>
<dbReference type="Proteomes" id="UP000015105">
    <property type="component" value="Chromosome 5D"/>
</dbReference>